<proteinExistence type="inferred from homology"/>
<evidence type="ECO:0000256" key="1">
    <source>
        <dbReference type="ARBA" id="ARBA00004382"/>
    </source>
</evidence>
<feature type="domain" description="PpiC" evidence="13">
    <location>
        <begin position="265"/>
        <end position="367"/>
    </location>
</feature>
<evidence type="ECO:0000256" key="4">
    <source>
        <dbReference type="ARBA" id="ARBA00022692"/>
    </source>
</evidence>
<dbReference type="Pfam" id="PF13624">
    <property type="entry name" value="SurA_N_3"/>
    <property type="match status" value="1"/>
</dbReference>
<comment type="similarity">
    <text evidence="8">Belongs to the PpiD chaperone family.</text>
</comment>
<dbReference type="PANTHER" id="PTHR47529">
    <property type="entry name" value="PEPTIDYL-PROLYL CIS-TRANS ISOMERASE D"/>
    <property type="match status" value="1"/>
</dbReference>
<comment type="caution">
    <text evidence="14">The sequence shown here is derived from an EMBL/GenBank/DDBJ whole genome shotgun (WGS) entry which is preliminary data.</text>
</comment>
<dbReference type="Pfam" id="PF00639">
    <property type="entry name" value="Rotamase"/>
    <property type="match status" value="1"/>
</dbReference>
<dbReference type="PROSITE" id="PS50198">
    <property type="entry name" value="PPIC_PPIASE_2"/>
    <property type="match status" value="1"/>
</dbReference>
<dbReference type="Gene3D" id="3.10.50.40">
    <property type="match status" value="1"/>
</dbReference>
<gene>
    <name evidence="14" type="ORF">ENJ98_03695</name>
</gene>
<comment type="subcellular location">
    <subcellularLocation>
        <location evidence="1">Cell inner membrane</location>
        <topology evidence="1">Single-pass type II membrane protein</topology>
        <orientation evidence="1">Periplasmic side</orientation>
    </subcellularLocation>
</comment>
<dbReference type="GO" id="GO:0003755">
    <property type="term" value="F:peptidyl-prolyl cis-trans isomerase activity"/>
    <property type="evidence" value="ECO:0007669"/>
    <property type="project" value="UniProtKB-KW"/>
</dbReference>
<evidence type="ECO:0000256" key="3">
    <source>
        <dbReference type="ARBA" id="ARBA00022519"/>
    </source>
</evidence>
<dbReference type="EMBL" id="DROM01000226">
    <property type="protein sequence ID" value="HHH13317.1"/>
    <property type="molecule type" value="Genomic_DNA"/>
</dbReference>
<keyword evidence="7" id="KW-0143">Chaperone</keyword>
<evidence type="ECO:0000256" key="5">
    <source>
        <dbReference type="ARBA" id="ARBA00022989"/>
    </source>
</evidence>
<evidence type="ECO:0000256" key="7">
    <source>
        <dbReference type="ARBA" id="ARBA00023186"/>
    </source>
</evidence>
<feature type="transmembrane region" description="Helical" evidence="12">
    <location>
        <begin position="12"/>
        <end position="30"/>
    </location>
</feature>
<accession>A0A7C5IZ05</accession>
<dbReference type="PANTHER" id="PTHR47529:SF1">
    <property type="entry name" value="PERIPLASMIC CHAPERONE PPID"/>
    <property type="match status" value="1"/>
</dbReference>
<dbReference type="InterPro" id="IPR027304">
    <property type="entry name" value="Trigger_fact/SurA_dom_sf"/>
</dbReference>
<evidence type="ECO:0000256" key="9">
    <source>
        <dbReference type="ARBA" id="ARBA00040743"/>
    </source>
</evidence>
<keyword evidence="5 12" id="KW-1133">Transmembrane helix</keyword>
<evidence type="ECO:0000259" key="13">
    <source>
        <dbReference type="PROSITE" id="PS50198"/>
    </source>
</evidence>
<dbReference type="InterPro" id="IPR052029">
    <property type="entry name" value="PpiD_chaperone"/>
</dbReference>
<evidence type="ECO:0000256" key="10">
    <source>
        <dbReference type="ARBA" id="ARBA00042775"/>
    </source>
</evidence>
<evidence type="ECO:0000256" key="6">
    <source>
        <dbReference type="ARBA" id="ARBA00023136"/>
    </source>
</evidence>
<dbReference type="SUPFAM" id="SSF109998">
    <property type="entry name" value="Triger factor/SurA peptide-binding domain-like"/>
    <property type="match status" value="1"/>
</dbReference>
<reference evidence="14" key="1">
    <citation type="journal article" date="2020" name="mSystems">
        <title>Genome- and Community-Level Interaction Insights into Carbon Utilization and Element Cycling Functions of Hydrothermarchaeota in Hydrothermal Sediment.</title>
        <authorList>
            <person name="Zhou Z."/>
            <person name="Liu Y."/>
            <person name="Xu W."/>
            <person name="Pan J."/>
            <person name="Luo Z.H."/>
            <person name="Li M."/>
        </authorList>
    </citation>
    <scope>NUCLEOTIDE SEQUENCE [LARGE SCALE GENOMIC DNA]</scope>
    <source>
        <strain evidence="14">HyVt-535</strain>
    </source>
</reference>
<dbReference type="Proteomes" id="UP000886100">
    <property type="component" value="Unassembled WGS sequence"/>
</dbReference>
<keyword evidence="3" id="KW-0997">Cell inner membrane</keyword>
<dbReference type="InterPro" id="IPR046357">
    <property type="entry name" value="PPIase_dom_sf"/>
</dbReference>
<dbReference type="SUPFAM" id="SSF54534">
    <property type="entry name" value="FKBP-like"/>
    <property type="match status" value="1"/>
</dbReference>
<feature type="non-terminal residue" evidence="14">
    <location>
        <position position="504"/>
    </location>
</feature>
<keyword evidence="4 12" id="KW-0812">Transmembrane</keyword>
<keyword evidence="11" id="KW-0697">Rotamase</keyword>
<sequence>MLLEIREKAQGWFAWLIVAFITIPFALWGIQSYLGVGEEPVMASVNGEEITQREAEQQVRRLRERLRSELGGAYRPEMFTDEMLRKQVVEQLIDQVVLRQTADDWNLRASDELVRQFIRSIPVFQRNGRFDVQAYNIAVRNQGMSQRAFEESVRLDLVLDQLQRGITASAIATDREVNEFIRLRDQQREVGWLRVSGEKLLQDYTPSEEELKQYYEAHRERWLIPERVKVEYLLLDPEIAGAGVEVTDEALRDYWRQHQDEFRAPEERKVRHILIAVPENADEETVARARARAEDVYKRLEGGAAFDEIAREVSEDPGSKEQGGELGWISPGLMPKTFEAVAFALDKGTISKPVRTPFGFHVLQVTDIKSGGEASFESLRDQVEAAYRRQQAEQQLFDKAEKLADLTYENPDDLNTAAEELGLEIRESDWFDRSGGKGPLASQKVVAAAFSEDVLNEGHNSELIELDEDRVLVLRVVEHEAEQVPPFDQVKGKVREALMKDKAA</sequence>
<evidence type="ECO:0000256" key="2">
    <source>
        <dbReference type="ARBA" id="ARBA00022475"/>
    </source>
</evidence>
<keyword evidence="6 12" id="KW-0472">Membrane</keyword>
<dbReference type="AlphaFoldDB" id="A0A7C5IZ05"/>
<evidence type="ECO:0000313" key="14">
    <source>
        <dbReference type="EMBL" id="HHH13317.1"/>
    </source>
</evidence>
<dbReference type="GO" id="GO:0005886">
    <property type="term" value="C:plasma membrane"/>
    <property type="evidence" value="ECO:0007669"/>
    <property type="project" value="UniProtKB-SubCell"/>
</dbReference>
<name>A0A7C5IZ05_9GAMM</name>
<evidence type="ECO:0000256" key="12">
    <source>
        <dbReference type="SAM" id="Phobius"/>
    </source>
</evidence>
<keyword evidence="2" id="KW-1003">Cell membrane</keyword>
<keyword evidence="11 14" id="KW-0413">Isomerase</keyword>
<protein>
    <recommendedName>
        <fullName evidence="9">Periplasmic chaperone PpiD</fullName>
    </recommendedName>
    <alternativeName>
        <fullName evidence="10">Periplasmic folding chaperone</fullName>
    </alternativeName>
</protein>
<organism evidence="14">
    <name type="scientific">Thiolapillus brandeum</name>
    <dbReference type="NCBI Taxonomy" id="1076588"/>
    <lineage>
        <taxon>Bacteria</taxon>
        <taxon>Pseudomonadati</taxon>
        <taxon>Pseudomonadota</taxon>
        <taxon>Gammaproteobacteria</taxon>
        <taxon>Chromatiales</taxon>
        <taxon>Sedimenticolaceae</taxon>
        <taxon>Thiolapillus</taxon>
    </lineage>
</organism>
<dbReference type="InterPro" id="IPR000297">
    <property type="entry name" value="PPIase_PpiC"/>
</dbReference>
<evidence type="ECO:0000256" key="8">
    <source>
        <dbReference type="ARBA" id="ARBA00038408"/>
    </source>
</evidence>
<dbReference type="Pfam" id="PF13145">
    <property type="entry name" value="Rotamase_2"/>
    <property type="match status" value="1"/>
</dbReference>
<dbReference type="Gene3D" id="1.10.4030.10">
    <property type="entry name" value="Porin chaperone SurA, peptide-binding domain"/>
    <property type="match status" value="1"/>
</dbReference>
<evidence type="ECO:0000256" key="11">
    <source>
        <dbReference type="PROSITE-ProRule" id="PRU00278"/>
    </source>
</evidence>